<accession>A0AAN7CJR7</accession>
<dbReference type="EMBL" id="MU857822">
    <property type="protein sequence ID" value="KAK4243396.1"/>
    <property type="molecule type" value="Genomic_DNA"/>
</dbReference>
<feature type="compositionally biased region" description="Basic and acidic residues" evidence="1">
    <location>
        <begin position="151"/>
        <end position="171"/>
    </location>
</feature>
<proteinExistence type="predicted"/>
<dbReference type="AlphaFoldDB" id="A0AAN7CJR7"/>
<feature type="compositionally biased region" description="Polar residues" evidence="1">
    <location>
        <begin position="126"/>
        <end position="150"/>
    </location>
</feature>
<evidence type="ECO:0000256" key="1">
    <source>
        <dbReference type="SAM" id="MobiDB-lite"/>
    </source>
</evidence>
<reference evidence="2" key="2">
    <citation type="submission" date="2023-05" db="EMBL/GenBank/DDBJ databases">
        <authorList>
            <consortium name="Lawrence Berkeley National Laboratory"/>
            <person name="Steindorff A."/>
            <person name="Hensen N."/>
            <person name="Bonometti L."/>
            <person name="Westerberg I."/>
            <person name="Brannstrom I.O."/>
            <person name="Guillou S."/>
            <person name="Cros-Aarteil S."/>
            <person name="Calhoun S."/>
            <person name="Haridas S."/>
            <person name="Kuo A."/>
            <person name="Mondo S."/>
            <person name="Pangilinan J."/>
            <person name="Riley R."/>
            <person name="Labutti K."/>
            <person name="Andreopoulos B."/>
            <person name="Lipzen A."/>
            <person name="Chen C."/>
            <person name="Yanf M."/>
            <person name="Daum C."/>
            <person name="Ng V."/>
            <person name="Clum A."/>
            <person name="Ohm R."/>
            <person name="Martin F."/>
            <person name="Silar P."/>
            <person name="Natvig D."/>
            <person name="Lalanne C."/>
            <person name="Gautier V."/>
            <person name="Ament-Velasquez S.L."/>
            <person name="Kruys A."/>
            <person name="Hutchinson M.I."/>
            <person name="Powell A.J."/>
            <person name="Barry K."/>
            <person name="Miller A.N."/>
            <person name="Grigoriev I.V."/>
            <person name="Debuchy R."/>
            <person name="Gladieux P."/>
            <person name="Thoren M.H."/>
            <person name="Johannesson H."/>
        </authorList>
    </citation>
    <scope>NUCLEOTIDE SEQUENCE</scope>
    <source>
        <strain evidence="2">CBS 359.72</strain>
    </source>
</reference>
<dbReference type="Proteomes" id="UP001303647">
    <property type="component" value="Unassembled WGS sequence"/>
</dbReference>
<feature type="compositionally biased region" description="Low complexity" evidence="1">
    <location>
        <begin position="108"/>
        <end position="124"/>
    </location>
</feature>
<organism evidence="2 3">
    <name type="scientific">Corynascus novoguineensis</name>
    <dbReference type="NCBI Taxonomy" id="1126955"/>
    <lineage>
        <taxon>Eukaryota</taxon>
        <taxon>Fungi</taxon>
        <taxon>Dikarya</taxon>
        <taxon>Ascomycota</taxon>
        <taxon>Pezizomycotina</taxon>
        <taxon>Sordariomycetes</taxon>
        <taxon>Sordariomycetidae</taxon>
        <taxon>Sordariales</taxon>
        <taxon>Chaetomiaceae</taxon>
        <taxon>Corynascus</taxon>
    </lineage>
</organism>
<gene>
    <name evidence="2" type="ORF">C7999DRAFT_36287</name>
</gene>
<comment type="caution">
    <text evidence="2">The sequence shown here is derived from an EMBL/GenBank/DDBJ whole genome shotgun (WGS) entry which is preliminary data.</text>
</comment>
<evidence type="ECO:0000313" key="3">
    <source>
        <dbReference type="Proteomes" id="UP001303647"/>
    </source>
</evidence>
<name>A0AAN7CJR7_9PEZI</name>
<evidence type="ECO:0000313" key="2">
    <source>
        <dbReference type="EMBL" id="KAK4243396.1"/>
    </source>
</evidence>
<feature type="compositionally biased region" description="Polar residues" evidence="1">
    <location>
        <begin position="80"/>
        <end position="107"/>
    </location>
</feature>
<reference evidence="2" key="1">
    <citation type="journal article" date="2023" name="Mol. Phylogenet. Evol.">
        <title>Genome-scale phylogeny and comparative genomics of the fungal order Sordariales.</title>
        <authorList>
            <person name="Hensen N."/>
            <person name="Bonometti L."/>
            <person name="Westerberg I."/>
            <person name="Brannstrom I.O."/>
            <person name="Guillou S."/>
            <person name="Cros-Aarteil S."/>
            <person name="Calhoun S."/>
            <person name="Haridas S."/>
            <person name="Kuo A."/>
            <person name="Mondo S."/>
            <person name="Pangilinan J."/>
            <person name="Riley R."/>
            <person name="LaButti K."/>
            <person name="Andreopoulos B."/>
            <person name="Lipzen A."/>
            <person name="Chen C."/>
            <person name="Yan M."/>
            <person name="Daum C."/>
            <person name="Ng V."/>
            <person name="Clum A."/>
            <person name="Steindorff A."/>
            <person name="Ohm R.A."/>
            <person name="Martin F."/>
            <person name="Silar P."/>
            <person name="Natvig D.O."/>
            <person name="Lalanne C."/>
            <person name="Gautier V."/>
            <person name="Ament-Velasquez S.L."/>
            <person name="Kruys A."/>
            <person name="Hutchinson M.I."/>
            <person name="Powell A.J."/>
            <person name="Barry K."/>
            <person name="Miller A.N."/>
            <person name="Grigoriev I.V."/>
            <person name="Debuchy R."/>
            <person name="Gladieux P."/>
            <person name="Hiltunen Thoren M."/>
            <person name="Johannesson H."/>
        </authorList>
    </citation>
    <scope>NUCLEOTIDE SEQUENCE</scope>
    <source>
        <strain evidence="2">CBS 359.72</strain>
    </source>
</reference>
<sequence length="203" mass="21758">MVLNPQTHGRPEGYRTPTPPSSHYTIGGSSGGMNMFGSEHASSRHASSEHGSSGHGGRASTPSFDPLYDDSGDERWAQRLATSASQASPPRRPFTQSSGTAPSRTSTGPQSQRSGSSASQAAPPHRSSTQSAAPSQKSGASTRTQASASSKPEKQPYGHFGDAKHGIDKKGLTGKPFYWSTKKGRYYYYDKKGEKVYFEVKKR</sequence>
<protein>
    <submittedName>
        <fullName evidence="2">Uncharacterized protein</fullName>
    </submittedName>
</protein>
<feature type="region of interest" description="Disordered" evidence="1">
    <location>
        <begin position="1"/>
        <end position="175"/>
    </location>
</feature>
<keyword evidence="3" id="KW-1185">Reference proteome</keyword>